<proteinExistence type="predicted"/>
<dbReference type="InterPro" id="IPR021408">
    <property type="entry name" value="DUF3046"/>
</dbReference>
<evidence type="ECO:0008006" key="3">
    <source>
        <dbReference type="Google" id="ProtNLM"/>
    </source>
</evidence>
<dbReference type="Proteomes" id="UP001257739">
    <property type="component" value="Unassembled WGS sequence"/>
</dbReference>
<evidence type="ECO:0000313" key="2">
    <source>
        <dbReference type="Proteomes" id="UP001257739"/>
    </source>
</evidence>
<name>A0ABU1UQ83_9ACTN</name>
<gene>
    <name evidence="1" type="ORF">J2X11_002178</name>
</gene>
<organism evidence="1 2">
    <name type="scientific">Aeromicrobium panaciterrae</name>
    <dbReference type="NCBI Taxonomy" id="363861"/>
    <lineage>
        <taxon>Bacteria</taxon>
        <taxon>Bacillati</taxon>
        <taxon>Actinomycetota</taxon>
        <taxon>Actinomycetes</taxon>
        <taxon>Propionibacteriales</taxon>
        <taxon>Nocardioidaceae</taxon>
        <taxon>Aeromicrobium</taxon>
    </lineage>
</organism>
<dbReference type="EMBL" id="JAVDWH010000001">
    <property type="protein sequence ID" value="MDR7087339.1"/>
    <property type="molecule type" value="Genomic_DNA"/>
</dbReference>
<reference evidence="1 2" key="1">
    <citation type="submission" date="2023-07" db="EMBL/GenBank/DDBJ databases">
        <title>Sorghum-associated microbial communities from plants grown in Nebraska, USA.</title>
        <authorList>
            <person name="Schachtman D."/>
        </authorList>
    </citation>
    <scope>NUCLEOTIDE SEQUENCE [LARGE SCALE GENOMIC DNA]</scope>
    <source>
        <strain evidence="1 2">BE248</strain>
    </source>
</reference>
<sequence>MKYSEFWVRMDQHFGDRGYARVWADNHVMRELGGRTATAALEDGETPKTVWRAIHETLGLPASER</sequence>
<comment type="caution">
    <text evidence="1">The sequence shown here is derived from an EMBL/GenBank/DDBJ whole genome shotgun (WGS) entry which is preliminary data.</text>
</comment>
<keyword evidence="2" id="KW-1185">Reference proteome</keyword>
<evidence type="ECO:0000313" key="1">
    <source>
        <dbReference type="EMBL" id="MDR7087339.1"/>
    </source>
</evidence>
<dbReference type="RefSeq" id="WP_309970782.1">
    <property type="nucleotide sequence ID" value="NZ_JAVDWH010000001.1"/>
</dbReference>
<protein>
    <recommendedName>
        <fullName evidence="3">DUF3046 domain-containing protein</fullName>
    </recommendedName>
</protein>
<dbReference type="Pfam" id="PF11248">
    <property type="entry name" value="DUF3046"/>
    <property type="match status" value="1"/>
</dbReference>
<accession>A0ABU1UQ83</accession>